<protein>
    <recommendedName>
        <fullName evidence="1">F-box domain-containing protein</fullName>
    </recommendedName>
</protein>
<reference evidence="2" key="1">
    <citation type="submission" date="2023-03" db="EMBL/GenBank/DDBJ databases">
        <title>Complete genome of Cladonia borealis.</title>
        <authorList>
            <person name="Park H."/>
        </authorList>
    </citation>
    <scope>NUCLEOTIDE SEQUENCE</scope>
    <source>
        <strain evidence="2">ANT050790</strain>
    </source>
</reference>
<proteinExistence type="predicted"/>
<sequence length="309" mass="34829">MSLTTLPPEITREILLYLPIPSLLSYGLTSKANHAIQQCSLTTLRLGIFHSRLASMISLMEATASRSVLHSVQLILPKAESTNKENVMRNQNSKIARVVKLYGHCLRDLEIACWEFREPAAVAIRELRNLRRLSIRLDHPHTRYGGLQSSFWDEAEGSTVWNLLAGGKGKGGEEEALGRLRVLQLERAGVTDYQFGKILEGNKGLKEVRLRKCLGLTDKAFKILAESAVSRELETFHFTRSEVARIDDRVLVWIGKMKGLKSLSLHGCYHIDCELVKKMNEEQWHIGDLTLPSTLSSPRQGVEVDPDYK</sequence>
<gene>
    <name evidence="2" type="ORF">JMJ35_001804</name>
</gene>
<dbReference type="PROSITE" id="PS50181">
    <property type="entry name" value="FBOX"/>
    <property type="match status" value="1"/>
</dbReference>
<dbReference type="InterPro" id="IPR032675">
    <property type="entry name" value="LRR_dom_sf"/>
</dbReference>
<organism evidence="2 3">
    <name type="scientific">Cladonia borealis</name>
    <dbReference type="NCBI Taxonomy" id="184061"/>
    <lineage>
        <taxon>Eukaryota</taxon>
        <taxon>Fungi</taxon>
        <taxon>Dikarya</taxon>
        <taxon>Ascomycota</taxon>
        <taxon>Pezizomycotina</taxon>
        <taxon>Lecanoromycetes</taxon>
        <taxon>OSLEUM clade</taxon>
        <taxon>Lecanoromycetidae</taxon>
        <taxon>Lecanorales</taxon>
        <taxon>Lecanorineae</taxon>
        <taxon>Cladoniaceae</taxon>
        <taxon>Cladonia</taxon>
    </lineage>
</organism>
<dbReference type="Proteomes" id="UP001166286">
    <property type="component" value="Unassembled WGS sequence"/>
</dbReference>
<accession>A0AA39R6K4</accession>
<evidence type="ECO:0000313" key="2">
    <source>
        <dbReference type="EMBL" id="KAK0515770.1"/>
    </source>
</evidence>
<dbReference type="InterPro" id="IPR001810">
    <property type="entry name" value="F-box_dom"/>
</dbReference>
<dbReference type="AlphaFoldDB" id="A0AA39R6K4"/>
<dbReference type="InterPro" id="IPR036047">
    <property type="entry name" value="F-box-like_dom_sf"/>
</dbReference>
<dbReference type="SUPFAM" id="SSF81383">
    <property type="entry name" value="F-box domain"/>
    <property type="match status" value="1"/>
</dbReference>
<dbReference type="EMBL" id="JAFEKC020000003">
    <property type="protein sequence ID" value="KAK0515770.1"/>
    <property type="molecule type" value="Genomic_DNA"/>
</dbReference>
<keyword evidence="3" id="KW-1185">Reference proteome</keyword>
<evidence type="ECO:0000259" key="1">
    <source>
        <dbReference type="PROSITE" id="PS50181"/>
    </source>
</evidence>
<name>A0AA39R6K4_9LECA</name>
<feature type="domain" description="F-box" evidence="1">
    <location>
        <begin position="1"/>
        <end position="46"/>
    </location>
</feature>
<comment type="caution">
    <text evidence="2">The sequence shown here is derived from an EMBL/GenBank/DDBJ whole genome shotgun (WGS) entry which is preliminary data.</text>
</comment>
<evidence type="ECO:0000313" key="3">
    <source>
        <dbReference type="Proteomes" id="UP001166286"/>
    </source>
</evidence>
<dbReference type="SUPFAM" id="SSF52047">
    <property type="entry name" value="RNI-like"/>
    <property type="match status" value="1"/>
</dbReference>
<dbReference type="Gene3D" id="3.80.10.10">
    <property type="entry name" value="Ribonuclease Inhibitor"/>
    <property type="match status" value="1"/>
</dbReference>